<dbReference type="Proteomes" id="UP000660729">
    <property type="component" value="Unassembled WGS sequence"/>
</dbReference>
<protein>
    <recommendedName>
        <fullName evidence="2">Protein kinase domain-containing protein</fullName>
    </recommendedName>
</protein>
<sequence length="359" mass="40220">MLPPGLQAGSATPTEGPKQRFLKTNYIVRQLASGLFATVYISIPKIIADQLISDTSLSPEKLHSALRQNLQAAKISKSASMAEEISLLKAMKVKSSSSSAFTLPNLLDSDPSSTPLWLTLQYLNGGTLQDLLDLYYNQPPPPPLPTSLLWHWISQMAQTLLSLHQGLTIHQNSQGKPELVLDENWVPTIHNDIHRQNLIFNTTSTYPDLILSDFGNSIRQDTNPYGFPWTNLKETQISSMLCEVEQLANKVDRPDDLLSLLFEQTPNFRRAGDEDAENDAEREFLEKVINLAEKRKKKTWRPMPDGLKEYFENKGVKDEELEGSVKRLREKNLEQELSAEASSSAEQDEKTPGCGCATL</sequence>
<dbReference type="OrthoDB" id="3649535at2759"/>
<dbReference type="Gene3D" id="1.10.510.10">
    <property type="entry name" value="Transferase(Phosphotransferase) domain 1"/>
    <property type="match status" value="1"/>
</dbReference>
<evidence type="ECO:0000313" key="4">
    <source>
        <dbReference type="Proteomes" id="UP000660729"/>
    </source>
</evidence>
<feature type="region of interest" description="Disordered" evidence="1">
    <location>
        <begin position="333"/>
        <end position="359"/>
    </location>
</feature>
<feature type="domain" description="Protein kinase" evidence="2">
    <location>
        <begin position="25"/>
        <end position="359"/>
    </location>
</feature>
<gene>
    <name evidence="3" type="ORF">HII31_12685</name>
</gene>
<dbReference type="InterPro" id="IPR000719">
    <property type="entry name" value="Prot_kinase_dom"/>
</dbReference>
<dbReference type="SMART" id="SM00220">
    <property type="entry name" value="S_TKc"/>
    <property type="match status" value="1"/>
</dbReference>
<reference evidence="3" key="1">
    <citation type="submission" date="2020-04" db="EMBL/GenBank/DDBJ databases">
        <title>Draft genome resource of the tomato pathogen Pseudocercospora fuligena.</title>
        <authorList>
            <person name="Zaccaron A."/>
        </authorList>
    </citation>
    <scope>NUCLEOTIDE SEQUENCE</scope>
    <source>
        <strain evidence="3">PF001</strain>
    </source>
</reference>
<proteinExistence type="predicted"/>
<accession>A0A8H6VBD4</accession>
<name>A0A8H6VBD4_9PEZI</name>
<dbReference type="AlphaFoldDB" id="A0A8H6VBD4"/>
<organism evidence="3 4">
    <name type="scientific">Pseudocercospora fuligena</name>
    <dbReference type="NCBI Taxonomy" id="685502"/>
    <lineage>
        <taxon>Eukaryota</taxon>
        <taxon>Fungi</taxon>
        <taxon>Dikarya</taxon>
        <taxon>Ascomycota</taxon>
        <taxon>Pezizomycotina</taxon>
        <taxon>Dothideomycetes</taxon>
        <taxon>Dothideomycetidae</taxon>
        <taxon>Mycosphaerellales</taxon>
        <taxon>Mycosphaerellaceae</taxon>
        <taxon>Pseudocercospora</taxon>
    </lineage>
</organism>
<dbReference type="PROSITE" id="PS50011">
    <property type="entry name" value="PROTEIN_KINASE_DOM"/>
    <property type="match status" value="1"/>
</dbReference>
<dbReference type="SUPFAM" id="SSF56112">
    <property type="entry name" value="Protein kinase-like (PK-like)"/>
    <property type="match status" value="1"/>
</dbReference>
<comment type="caution">
    <text evidence="3">The sequence shown here is derived from an EMBL/GenBank/DDBJ whole genome shotgun (WGS) entry which is preliminary data.</text>
</comment>
<dbReference type="GO" id="GO:0005524">
    <property type="term" value="F:ATP binding"/>
    <property type="evidence" value="ECO:0007669"/>
    <property type="project" value="InterPro"/>
</dbReference>
<evidence type="ECO:0000259" key="2">
    <source>
        <dbReference type="PROSITE" id="PS50011"/>
    </source>
</evidence>
<dbReference type="InterPro" id="IPR011009">
    <property type="entry name" value="Kinase-like_dom_sf"/>
</dbReference>
<evidence type="ECO:0000313" key="3">
    <source>
        <dbReference type="EMBL" id="KAF7185983.1"/>
    </source>
</evidence>
<dbReference type="GO" id="GO:0004672">
    <property type="term" value="F:protein kinase activity"/>
    <property type="evidence" value="ECO:0007669"/>
    <property type="project" value="InterPro"/>
</dbReference>
<dbReference type="EMBL" id="JABCIY010000304">
    <property type="protein sequence ID" value="KAF7185983.1"/>
    <property type="molecule type" value="Genomic_DNA"/>
</dbReference>
<evidence type="ECO:0000256" key="1">
    <source>
        <dbReference type="SAM" id="MobiDB-lite"/>
    </source>
</evidence>
<keyword evidence="4" id="KW-1185">Reference proteome</keyword>
<feature type="compositionally biased region" description="Low complexity" evidence="1">
    <location>
        <begin position="335"/>
        <end position="345"/>
    </location>
</feature>